<dbReference type="GeneID" id="54991439"/>
<accession>A0A346NSV8</accession>
<evidence type="ECO:0000313" key="1">
    <source>
        <dbReference type="EMBL" id="AXR70222.1"/>
    </source>
</evidence>
<proteinExistence type="predicted"/>
<sequence length="80" mass="9574">MSRMHSADERECRELGHIASSLGLFINVTRSEYFRCETVTILELKPDTSYPLVSAKFEFDTQWNQNVWIRKQLNDYQSWR</sequence>
<dbReference type="Proteomes" id="UP000246267">
    <property type="component" value="Segment"/>
</dbReference>
<keyword evidence="2" id="KW-1185">Reference proteome</keyword>
<dbReference type="EMBL" id="MH059632">
    <property type="protein sequence ID" value="AXR70222.1"/>
    <property type="molecule type" value="Genomic_DNA"/>
</dbReference>
<dbReference type="RefSeq" id="YP_009800933.1">
    <property type="nucleotide sequence ID" value="NC_047961.1"/>
</dbReference>
<evidence type="ECO:0000313" key="2">
    <source>
        <dbReference type="Proteomes" id="UP000246267"/>
    </source>
</evidence>
<protein>
    <submittedName>
        <fullName evidence="1">Uncharacterized protein</fullName>
    </submittedName>
</protein>
<organism evidence="1 2">
    <name type="scientific">Dickeya phage Dagda</name>
    <dbReference type="NCBI Taxonomy" id="2163630"/>
    <lineage>
        <taxon>Viruses</taxon>
        <taxon>Duplodnaviria</taxon>
        <taxon>Heunggongvirae</taxon>
        <taxon>Uroviricota</taxon>
        <taxon>Caudoviricetes</taxon>
        <taxon>Autographivirales</taxon>
        <taxon>Autotranscriptaviridae</taxon>
        <taxon>Studiervirinae</taxon>
        <taxon>Aarhusvirus</taxon>
        <taxon>Aarhusvirus dagda</taxon>
    </lineage>
</organism>
<reference evidence="1 2" key="1">
    <citation type="journal article" name="Viruses">
        <title>Unlocking the Potential of 46 New Bacteriophages for Biocontrol of Dickeya Solani.</title>
        <authorList>
            <person name="Carstens A.B."/>
            <person name="Djurhuus A.M."/>
            <person name="Kot W."/>
            <person name="Jacobs-Sera D."/>
            <person name="Hatfull G.F."/>
            <person name="Hansen L.H."/>
        </authorList>
    </citation>
    <scope>NUCLEOTIDE SEQUENCE [LARGE SCALE GENOMIC DNA]</scope>
</reference>
<name>A0A346NSV8_9CAUD</name>
<dbReference type="KEGG" id="vg:54991439"/>